<evidence type="ECO:0000313" key="2">
    <source>
        <dbReference type="EMBL" id="TNN44165.1"/>
    </source>
</evidence>
<organism evidence="2 3">
    <name type="scientific">Liparis tanakae</name>
    <name type="common">Tanaka's snailfish</name>
    <dbReference type="NCBI Taxonomy" id="230148"/>
    <lineage>
        <taxon>Eukaryota</taxon>
        <taxon>Metazoa</taxon>
        <taxon>Chordata</taxon>
        <taxon>Craniata</taxon>
        <taxon>Vertebrata</taxon>
        <taxon>Euteleostomi</taxon>
        <taxon>Actinopterygii</taxon>
        <taxon>Neopterygii</taxon>
        <taxon>Teleostei</taxon>
        <taxon>Neoteleostei</taxon>
        <taxon>Acanthomorphata</taxon>
        <taxon>Eupercaria</taxon>
        <taxon>Perciformes</taxon>
        <taxon>Cottioidei</taxon>
        <taxon>Cottales</taxon>
        <taxon>Liparidae</taxon>
        <taxon>Liparis</taxon>
    </lineage>
</organism>
<comment type="caution">
    <text evidence="2">The sequence shown here is derived from an EMBL/GenBank/DDBJ whole genome shotgun (WGS) entry which is preliminary data.</text>
</comment>
<gene>
    <name evidence="2" type="ORF">EYF80_045645</name>
</gene>
<proteinExistence type="predicted"/>
<dbReference type="AlphaFoldDB" id="A0A4Z2FTI1"/>
<feature type="region of interest" description="Disordered" evidence="1">
    <location>
        <begin position="1"/>
        <end position="110"/>
    </location>
</feature>
<sequence>MKDLASHTRSTVSHIPPVRLPRPVTQYQRVPPEERDGSTQSFKPEARSPNEDGEAVVGILQSTRKSTKKHKRPMSPEAPPRGFARQHKRTHASSIRDSITDLGPLLSPQGGPGTVMGDPAPSRLNFCSERKTSVSSKEVKLQTLCRFRLVGSGLTFQSVT</sequence>
<name>A0A4Z2FTI1_9TELE</name>
<keyword evidence="3" id="KW-1185">Reference proteome</keyword>
<evidence type="ECO:0000256" key="1">
    <source>
        <dbReference type="SAM" id="MobiDB-lite"/>
    </source>
</evidence>
<evidence type="ECO:0000313" key="3">
    <source>
        <dbReference type="Proteomes" id="UP000314294"/>
    </source>
</evidence>
<protein>
    <submittedName>
        <fullName evidence="2">Uncharacterized protein</fullName>
    </submittedName>
</protein>
<dbReference type="EMBL" id="SRLO01000920">
    <property type="protein sequence ID" value="TNN44165.1"/>
    <property type="molecule type" value="Genomic_DNA"/>
</dbReference>
<reference evidence="2 3" key="1">
    <citation type="submission" date="2019-03" db="EMBL/GenBank/DDBJ databases">
        <title>First draft genome of Liparis tanakae, snailfish: a comprehensive survey of snailfish specific genes.</title>
        <authorList>
            <person name="Kim W."/>
            <person name="Song I."/>
            <person name="Jeong J.-H."/>
            <person name="Kim D."/>
            <person name="Kim S."/>
            <person name="Ryu S."/>
            <person name="Song J.Y."/>
            <person name="Lee S.K."/>
        </authorList>
    </citation>
    <scope>NUCLEOTIDE SEQUENCE [LARGE SCALE GENOMIC DNA]</scope>
    <source>
        <tissue evidence="2">Muscle</tissue>
    </source>
</reference>
<dbReference type="Proteomes" id="UP000314294">
    <property type="component" value="Unassembled WGS sequence"/>
</dbReference>
<accession>A0A4Z2FTI1</accession>